<gene>
    <name evidence="4" type="ORF">B4U79_17803</name>
</gene>
<name>A0A3S5WGX2_9ACAR</name>
<dbReference type="PANTHER" id="PTHR22775:SF44">
    <property type="entry name" value="SORTING NEXIN-14"/>
    <property type="match status" value="1"/>
</dbReference>
<dbReference type="SUPFAM" id="SSF64268">
    <property type="entry name" value="PX domain"/>
    <property type="match status" value="1"/>
</dbReference>
<evidence type="ECO:0000259" key="2">
    <source>
        <dbReference type="PROSITE" id="PS50132"/>
    </source>
</evidence>
<reference evidence="4 5" key="1">
    <citation type="journal article" date="2018" name="Gigascience">
        <title>Genomes of trombidid mites reveal novel predicted allergens and laterally-transferred genes associated with secondary metabolism.</title>
        <authorList>
            <person name="Dong X."/>
            <person name="Chaisiri K."/>
            <person name="Xia D."/>
            <person name="Armstrong S.D."/>
            <person name="Fang Y."/>
            <person name="Donnelly M.J."/>
            <person name="Kadowaki T."/>
            <person name="McGarry J.W."/>
            <person name="Darby A.C."/>
            <person name="Makepeace B.L."/>
        </authorList>
    </citation>
    <scope>NUCLEOTIDE SEQUENCE [LARGE SCALE GENOMIC DNA]</scope>
    <source>
        <strain evidence="4">UoL-WK</strain>
    </source>
</reference>
<keyword evidence="5" id="KW-1185">Reference proteome</keyword>
<dbReference type="STRING" id="1965070.A0A3S5WGX2"/>
<dbReference type="PROSITE" id="PS50132">
    <property type="entry name" value="RGS"/>
    <property type="match status" value="1"/>
</dbReference>
<feature type="domain" description="PXA" evidence="3">
    <location>
        <begin position="97"/>
        <end position="267"/>
    </location>
</feature>
<dbReference type="SUPFAM" id="SSF48097">
    <property type="entry name" value="Regulator of G-protein signaling, RGS"/>
    <property type="match status" value="1"/>
</dbReference>
<dbReference type="GO" id="GO:0035091">
    <property type="term" value="F:phosphatidylinositol binding"/>
    <property type="evidence" value="ECO:0007669"/>
    <property type="project" value="InterPro"/>
</dbReference>
<proteinExistence type="predicted"/>
<dbReference type="Gene3D" id="3.30.1520.10">
    <property type="entry name" value="Phox-like domain"/>
    <property type="match status" value="1"/>
</dbReference>
<dbReference type="Pfam" id="PF00615">
    <property type="entry name" value="RGS"/>
    <property type="match status" value="1"/>
</dbReference>
<dbReference type="InterPro" id="IPR003114">
    <property type="entry name" value="Phox_assoc"/>
</dbReference>
<dbReference type="InterPro" id="IPR036305">
    <property type="entry name" value="RGS_sf"/>
</dbReference>
<dbReference type="OrthoDB" id="5957963at2759"/>
<keyword evidence="1" id="KW-0472">Membrane</keyword>
<dbReference type="PANTHER" id="PTHR22775">
    <property type="entry name" value="SORTING NEXIN"/>
    <property type="match status" value="1"/>
</dbReference>
<dbReference type="AlphaFoldDB" id="A0A3S5WGX2"/>
<dbReference type="Pfam" id="PF02194">
    <property type="entry name" value="PXA"/>
    <property type="match status" value="1"/>
</dbReference>
<accession>A0A3S5WGX2</accession>
<dbReference type="Gene3D" id="1.10.167.10">
    <property type="entry name" value="Regulator of G-protein Signalling 4, domain 2"/>
    <property type="match status" value="1"/>
</dbReference>
<dbReference type="EMBL" id="NCKU01003108">
    <property type="protein sequence ID" value="RWS08160.1"/>
    <property type="molecule type" value="Genomic_DNA"/>
</dbReference>
<dbReference type="PROSITE" id="PS51207">
    <property type="entry name" value="PXA"/>
    <property type="match status" value="1"/>
</dbReference>
<protein>
    <submittedName>
        <fullName evidence="4">Sorting nexin-14-like isoform X3</fullName>
    </submittedName>
</protein>
<dbReference type="InterPro" id="IPR016137">
    <property type="entry name" value="RGS"/>
</dbReference>
<feature type="transmembrane region" description="Helical" evidence="1">
    <location>
        <begin position="6"/>
        <end position="39"/>
    </location>
</feature>
<feature type="domain" description="RGS" evidence="2">
    <location>
        <begin position="243"/>
        <end position="415"/>
    </location>
</feature>
<dbReference type="Proteomes" id="UP000285301">
    <property type="component" value="Unassembled WGS sequence"/>
</dbReference>
<evidence type="ECO:0000313" key="4">
    <source>
        <dbReference type="EMBL" id="RWS08160.1"/>
    </source>
</evidence>
<dbReference type="SMART" id="SM00313">
    <property type="entry name" value="PXA"/>
    <property type="match status" value="1"/>
</dbReference>
<dbReference type="InterPro" id="IPR036871">
    <property type="entry name" value="PX_dom_sf"/>
</dbReference>
<evidence type="ECO:0000259" key="3">
    <source>
        <dbReference type="PROSITE" id="PS51207"/>
    </source>
</evidence>
<keyword evidence="1" id="KW-0812">Transmembrane</keyword>
<keyword evidence="1" id="KW-1133">Transmembrane helix</keyword>
<evidence type="ECO:0000256" key="1">
    <source>
        <dbReference type="SAM" id="Phobius"/>
    </source>
</evidence>
<comment type="caution">
    <text evidence="4">The sequence shown here is derived from an EMBL/GenBank/DDBJ whole genome shotgun (WGS) entry which is preliminary data.</text>
</comment>
<evidence type="ECO:0000313" key="5">
    <source>
        <dbReference type="Proteomes" id="UP000285301"/>
    </source>
</evidence>
<organism evidence="4 5">
    <name type="scientific">Dinothrombium tinctorium</name>
    <dbReference type="NCBI Taxonomy" id="1965070"/>
    <lineage>
        <taxon>Eukaryota</taxon>
        <taxon>Metazoa</taxon>
        <taxon>Ecdysozoa</taxon>
        <taxon>Arthropoda</taxon>
        <taxon>Chelicerata</taxon>
        <taxon>Arachnida</taxon>
        <taxon>Acari</taxon>
        <taxon>Acariformes</taxon>
        <taxon>Trombidiformes</taxon>
        <taxon>Prostigmata</taxon>
        <taxon>Anystina</taxon>
        <taxon>Parasitengona</taxon>
        <taxon>Trombidioidea</taxon>
        <taxon>Trombidiidae</taxon>
        <taxon>Dinothrombium</taxon>
    </lineage>
</organism>
<sequence>MEESLILILIFAIFLTNFCFLGFVSLLFLVSLFALSFLAFKVLLLKYKTLPSFVKYNETKRTAIEDKNYICLICDENECEKHDEKVYLNPWNYLQIDEDLNETLENVLNYFLEEYVGKRIKESSAFVEELRKIIKFALSSFAKHLLVLDLNELILRDYISLFVNHFQMYLNGKRKAKNGRFLQEFVLQEYASCIHPAIKSRKDELKWIREWCDYMLPLLMPPKCSQLSLCFAREFLVCSIFQPLIELLSDPFTINTFVISIFEHNSEAKKKKKSAKKVQFLNSFVNYQKERDNNILGIQMKEIINDERLLFLFMKYLKSEGVVNLLQFILTLNSLNEKIFSPNFTENEDLNDFHEEMKETYNQYLREGGIDYINLNSEIKKLNLALFDAYEKVYYLLENYYLPHFLESDLFMKLIVGHRNILLNEEQILSIKKDTKKCQIAIYDDDADLDEEEEEEFVFKELNDLSSLNIKVEEFSKDLFLIKAENDEESWKVLRSKRDFAALEEKLRRFHGNNLYGKRKKDDLCDELELESLLKELISIPKLKCSQLLNNFLKDEEFETKNDLLFNDFVNSFKKLMSENRRFSKSV</sequence>
<dbReference type="InterPro" id="IPR044926">
    <property type="entry name" value="RGS_subdomain_2"/>
</dbReference>